<dbReference type="Gene3D" id="3.30.70.1710">
    <property type="match status" value="1"/>
</dbReference>
<dbReference type="Proteomes" id="UP000664495">
    <property type="component" value="Unassembled WGS sequence"/>
</dbReference>
<dbReference type="Pfam" id="PF00936">
    <property type="entry name" value="BMC"/>
    <property type="match status" value="1"/>
</dbReference>
<comment type="similarity">
    <text evidence="3">Belongs to the bacterial microcompartments protein family.</text>
</comment>
<dbReference type="EMBL" id="JAFLVR010000013">
    <property type="protein sequence ID" value="MBO0451917.1"/>
    <property type="molecule type" value="Genomic_DNA"/>
</dbReference>
<feature type="domain" description="BMC" evidence="4">
    <location>
        <begin position="3"/>
        <end position="89"/>
    </location>
</feature>
<dbReference type="InterPro" id="IPR044872">
    <property type="entry name" value="CcmK/CsoS1_BMC"/>
</dbReference>
<evidence type="ECO:0000313" key="5">
    <source>
        <dbReference type="EMBL" id="MBO0451917.1"/>
    </source>
</evidence>
<comment type="subcellular location">
    <subcellularLocation>
        <location evidence="1">Bacterial microcompartment</location>
    </subcellularLocation>
</comment>
<evidence type="ECO:0000313" key="6">
    <source>
        <dbReference type="Proteomes" id="UP000664495"/>
    </source>
</evidence>
<dbReference type="InterPro" id="IPR050575">
    <property type="entry name" value="BMC_shell"/>
</dbReference>
<evidence type="ECO:0000256" key="3">
    <source>
        <dbReference type="PROSITE-ProRule" id="PRU01278"/>
    </source>
</evidence>
<dbReference type="InterPro" id="IPR037233">
    <property type="entry name" value="CcmK-like_sf"/>
</dbReference>
<evidence type="ECO:0000256" key="1">
    <source>
        <dbReference type="ARBA" id="ARBA00024322"/>
    </source>
</evidence>
<keyword evidence="2" id="KW-1283">Bacterial microcompartment</keyword>
<accession>A0ABS3HEN1</accession>
<comment type="caution">
    <text evidence="5">The sequence shown here is derived from an EMBL/GenBank/DDBJ whole genome shotgun (WGS) entry which is preliminary data.</text>
</comment>
<reference evidence="5 6" key="1">
    <citation type="submission" date="2021-03" db="EMBL/GenBank/DDBJ databases">
        <title>Enterococcal diversity collection.</title>
        <authorList>
            <person name="Gilmore M.S."/>
            <person name="Schwartzman J."/>
            <person name="Van Tyne D."/>
            <person name="Martin M."/>
            <person name="Earl A.M."/>
            <person name="Manson A.L."/>
            <person name="Straub T."/>
            <person name="Salamzade R."/>
            <person name="Saavedra J."/>
            <person name="Lebreton F."/>
            <person name="Prichula J."/>
            <person name="Schaufler K."/>
            <person name="Gaca A."/>
            <person name="Sgardioli B."/>
            <person name="Wagenaar J."/>
            <person name="Strong T."/>
        </authorList>
    </citation>
    <scope>NUCLEOTIDE SEQUENCE [LARGE SCALE GENOMIC DNA]</scope>
    <source>
        <strain evidence="5 6">MJM16</strain>
    </source>
</reference>
<name>A0ABS3HEN1_9ENTE</name>
<gene>
    <name evidence="5" type="ORF">JZO85_06520</name>
</gene>
<dbReference type="RefSeq" id="WP_207107699.1">
    <property type="nucleotide sequence ID" value="NZ_JAFLVR010000013.1"/>
</dbReference>
<evidence type="ECO:0000259" key="4">
    <source>
        <dbReference type="PROSITE" id="PS51930"/>
    </source>
</evidence>
<keyword evidence="6" id="KW-1185">Reference proteome</keyword>
<dbReference type="PANTHER" id="PTHR33941:SF11">
    <property type="entry name" value="BACTERIAL MICROCOMPARTMENT SHELL PROTEIN PDUJ"/>
    <property type="match status" value="1"/>
</dbReference>
<evidence type="ECO:0000256" key="2">
    <source>
        <dbReference type="ARBA" id="ARBA00024446"/>
    </source>
</evidence>
<dbReference type="PANTHER" id="PTHR33941">
    <property type="entry name" value="PROPANEDIOL UTILIZATION PROTEIN PDUA"/>
    <property type="match status" value="1"/>
</dbReference>
<organism evidence="5 6">
    <name type="scientific">Candidatus Enterococcus murrayae</name>
    <dbReference type="NCBI Taxonomy" id="2815321"/>
    <lineage>
        <taxon>Bacteria</taxon>
        <taxon>Bacillati</taxon>
        <taxon>Bacillota</taxon>
        <taxon>Bacilli</taxon>
        <taxon>Lactobacillales</taxon>
        <taxon>Enterococcaceae</taxon>
        <taxon>Enterococcus</taxon>
    </lineage>
</organism>
<dbReference type="SUPFAM" id="SSF143414">
    <property type="entry name" value="CcmK-like"/>
    <property type="match status" value="1"/>
</dbReference>
<dbReference type="CDD" id="cd07045">
    <property type="entry name" value="BMC_CcmK_like"/>
    <property type="match status" value="1"/>
</dbReference>
<dbReference type="InterPro" id="IPR000249">
    <property type="entry name" value="BMC_dom"/>
</dbReference>
<proteinExistence type="inferred from homology"/>
<protein>
    <submittedName>
        <fullName evidence="5">BMC domain-containing protein</fullName>
    </submittedName>
</protein>
<sequence>MNALGLVETKGLIAAIEASDVMLKTAEVSLRQKEIVGGGLVTVMVTGDVGAVKTAVDAASSSVTKLGEALLASTHVIPRPDEGLAIFASAEEKSVEAFDISPTLDTEKALSEEEDQVEAEPQAMINEESEAPADQTETAAESTEVPAGQPITEADFLNWRKAGKTAEISEALAAMKVIDLRKLAKKQTNFTISKKDVHKANKEQLVAALMKHFEQR</sequence>
<dbReference type="PROSITE" id="PS51930">
    <property type="entry name" value="BMC_2"/>
    <property type="match status" value="1"/>
</dbReference>
<dbReference type="SMART" id="SM00877">
    <property type="entry name" value="BMC"/>
    <property type="match status" value="1"/>
</dbReference>